<accession>A0ACC2IHY6</accession>
<gene>
    <name evidence="1" type="ORF">OPT61_g3395</name>
</gene>
<keyword evidence="2" id="KW-1185">Reference proteome</keyword>
<evidence type="ECO:0000313" key="1">
    <source>
        <dbReference type="EMBL" id="KAJ8114810.1"/>
    </source>
</evidence>
<sequence>MMVSSLLKPTLVLGLWAARSLAVPAPSPDDSPATNPALSCWDNASNGQTYTAKNADWEIICGKDYVGGDLGASSAASFEDCINDCDTVTGCIDVSFVWPSTCYKKNKLKTATDNGSVWTARKKVPASGGGTPAAPSGKDVTCEDNASNGVTYTSTKGSFLIECGFDHYGGDMGASPADTFAACIDECAATDGCVDVSYVDGTCYKKNFLTEGDADGHVWSAKLIAGDTGSAGTSTSIACPSSDGKTDSIASGGTYKIACGFDYYGGDFKSLQTTSFDSCLKACDENDGCRAVSYVAPVCYLKNQINTGMVAGHVWGALLQTPSSSSSSAVPTPTTSETSTSTTPTPTSTSETSTSTTPTPTPTALSIISMFYADRDITQYAKQVVPSGTQLVINTNNIVSWANGDPWPGQAKSISMLFSYGTELRTFVVQGGTGIYVLNPGPASSQPNVQVVPGYEPMSGVSNINIVAVAYGLQPILSRSVFQNMYDAIRNSGGRWQYTNGNFQIDTWPGIVKTGVIWYQNTDSGNLIAIAARENNYNFFYNGRWSKRQSLPWSG</sequence>
<organism evidence="1 2">
    <name type="scientific">Boeremia exigua</name>
    <dbReference type="NCBI Taxonomy" id="749465"/>
    <lineage>
        <taxon>Eukaryota</taxon>
        <taxon>Fungi</taxon>
        <taxon>Dikarya</taxon>
        <taxon>Ascomycota</taxon>
        <taxon>Pezizomycotina</taxon>
        <taxon>Dothideomycetes</taxon>
        <taxon>Pleosporomycetidae</taxon>
        <taxon>Pleosporales</taxon>
        <taxon>Pleosporineae</taxon>
        <taxon>Didymellaceae</taxon>
        <taxon>Boeremia</taxon>
    </lineage>
</organism>
<reference evidence="1" key="1">
    <citation type="submission" date="2022-11" db="EMBL/GenBank/DDBJ databases">
        <title>Genome Sequence of Boeremia exigua.</title>
        <authorList>
            <person name="Buettner E."/>
        </authorList>
    </citation>
    <scope>NUCLEOTIDE SEQUENCE</scope>
    <source>
        <strain evidence="1">CU02</strain>
    </source>
</reference>
<dbReference type="EMBL" id="JAPHNI010000173">
    <property type="protein sequence ID" value="KAJ8114810.1"/>
    <property type="molecule type" value="Genomic_DNA"/>
</dbReference>
<protein>
    <submittedName>
        <fullName evidence="1">Uncharacterized protein</fullName>
    </submittedName>
</protein>
<proteinExistence type="predicted"/>
<comment type="caution">
    <text evidence="1">The sequence shown here is derived from an EMBL/GenBank/DDBJ whole genome shotgun (WGS) entry which is preliminary data.</text>
</comment>
<evidence type="ECO:0000313" key="2">
    <source>
        <dbReference type="Proteomes" id="UP001153331"/>
    </source>
</evidence>
<name>A0ACC2IHY6_9PLEO</name>
<dbReference type="Proteomes" id="UP001153331">
    <property type="component" value="Unassembled WGS sequence"/>
</dbReference>